<evidence type="ECO:0000259" key="5">
    <source>
        <dbReference type="Pfam" id="PF00206"/>
    </source>
</evidence>
<feature type="transmembrane region" description="Helical" evidence="3">
    <location>
        <begin position="359"/>
        <end position="383"/>
    </location>
</feature>
<dbReference type="Gene3D" id="1.20.200.10">
    <property type="entry name" value="Fumarase/aspartase (Central domain)"/>
    <property type="match status" value="1"/>
</dbReference>
<proteinExistence type="predicted"/>
<feature type="transmembrane region" description="Helical" evidence="3">
    <location>
        <begin position="435"/>
        <end position="454"/>
    </location>
</feature>
<feature type="transmembrane region" description="Helical" evidence="3">
    <location>
        <begin position="82"/>
        <end position="102"/>
    </location>
</feature>
<dbReference type="InterPro" id="IPR009769">
    <property type="entry name" value="EDR2_C"/>
</dbReference>
<dbReference type="GO" id="GO:0005829">
    <property type="term" value="C:cytosol"/>
    <property type="evidence" value="ECO:0007669"/>
    <property type="project" value="TreeGrafter"/>
</dbReference>
<dbReference type="InterPro" id="IPR024083">
    <property type="entry name" value="Fumarase/histidase_N"/>
</dbReference>
<dbReference type="InterPro" id="IPR020557">
    <property type="entry name" value="Fumarate_lyase_CS"/>
</dbReference>
<dbReference type="InterPro" id="IPR000362">
    <property type="entry name" value="Fumarate_lyase_fam"/>
</dbReference>
<feature type="region of interest" description="Disordered" evidence="2">
    <location>
        <begin position="687"/>
        <end position="733"/>
    </location>
</feature>
<dbReference type="Proteomes" id="UP000186817">
    <property type="component" value="Unassembled WGS sequence"/>
</dbReference>
<dbReference type="GO" id="GO:0006531">
    <property type="term" value="P:aspartate metabolic process"/>
    <property type="evidence" value="ECO:0007669"/>
    <property type="project" value="TreeGrafter"/>
</dbReference>
<evidence type="ECO:0000313" key="9">
    <source>
        <dbReference type="Proteomes" id="UP000186817"/>
    </source>
</evidence>
<dbReference type="PROSITE" id="PS00163">
    <property type="entry name" value="FUMARATE_LYASES"/>
    <property type="match status" value="1"/>
</dbReference>
<keyword evidence="9" id="KW-1185">Reference proteome</keyword>
<evidence type="ECO:0000256" key="2">
    <source>
        <dbReference type="SAM" id="MobiDB-lite"/>
    </source>
</evidence>
<feature type="domain" description="Fumarase C C-terminal" evidence="7">
    <location>
        <begin position="1319"/>
        <end position="1370"/>
    </location>
</feature>
<feature type="transmembrane region" description="Helical" evidence="3">
    <location>
        <begin position="395"/>
        <end position="415"/>
    </location>
</feature>
<reference evidence="8 9" key="1">
    <citation type="submission" date="2016-02" db="EMBL/GenBank/DDBJ databases">
        <title>Genome analysis of coral dinoflagellate symbionts highlights evolutionary adaptations to a symbiotic lifestyle.</title>
        <authorList>
            <person name="Aranda M."/>
            <person name="Li Y."/>
            <person name="Liew Y.J."/>
            <person name="Baumgarten S."/>
            <person name="Simakov O."/>
            <person name="Wilson M."/>
            <person name="Piel J."/>
            <person name="Ashoor H."/>
            <person name="Bougouffa S."/>
            <person name="Bajic V.B."/>
            <person name="Ryu T."/>
            <person name="Ravasi T."/>
            <person name="Bayer T."/>
            <person name="Micklem G."/>
            <person name="Kim H."/>
            <person name="Bhak J."/>
            <person name="Lajeunesse T.C."/>
            <person name="Voolstra C.R."/>
        </authorList>
    </citation>
    <scope>NUCLEOTIDE SEQUENCE [LARGE SCALE GENOMIC DNA]</scope>
    <source>
        <strain evidence="8 9">CCMP2467</strain>
    </source>
</reference>
<feature type="transmembrane region" description="Helical" evidence="3">
    <location>
        <begin position="271"/>
        <end position="289"/>
    </location>
</feature>
<dbReference type="PRINTS" id="PR00149">
    <property type="entry name" value="FUMRATELYASE"/>
</dbReference>
<dbReference type="InterPro" id="IPR022761">
    <property type="entry name" value="Fumarate_lyase_N"/>
</dbReference>
<dbReference type="NCBIfam" id="NF008909">
    <property type="entry name" value="PRK12273.1"/>
    <property type="match status" value="1"/>
</dbReference>
<dbReference type="Gene3D" id="1.10.275.10">
    <property type="entry name" value="Fumarase/aspartase (N-terminal domain)"/>
    <property type="match status" value="1"/>
</dbReference>
<feature type="compositionally biased region" description="Basic and acidic residues" evidence="2">
    <location>
        <begin position="717"/>
        <end position="733"/>
    </location>
</feature>
<dbReference type="PANTHER" id="PTHR42696">
    <property type="entry name" value="ASPARTATE AMMONIA-LYASE"/>
    <property type="match status" value="1"/>
</dbReference>
<keyword evidence="3" id="KW-0812">Transmembrane</keyword>
<evidence type="ECO:0000313" key="8">
    <source>
        <dbReference type="EMBL" id="OLQ08970.1"/>
    </source>
</evidence>
<dbReference type="FunFam" id="1.20.200.10:FF:000001">
    <property type="entry name" value="Fumarate hydratase, mitochondrial"/>
    <property type="match status" value="1"/>
</dbReference>
<evidence type="ECO:0000259" key="6">
    <source>
        <dbReference type="Pfam" id="PF07059"/>
    </source>
</evidence>
<protein>
    <submittedName>
        <fullName evidence="8">Aspartate ammonia-lyase</fullName>
    </submittedName>
</protein>
<accession>A0A1Q9ENH0</accession>
<dbReference type="CDD" id="cd01357">
    <property type="entry name" value="Aspartase"/>
    <property type="match status" value="1"/>
</dbReference>
<dbReference type="GO" id="GO:0008797">
    <property type="term" value="F:aspartate ammonia-lyase activity"/>
    <property type="evidence" value="ECO:0007669"/>
    <property type="project" value="TreeGrafter"/>
</dbReference>
<dbReference type="Pfam" id="PF07059">
    <property type="entry name" value="EDR2_C"/>
    <property type="match status" value="1"/>
</dbReference>
<dbReference type="Pfam" id="PF10415">
    <property type="entry name" value="FumaraseC_C"/>
    <property type="match status" value="1"/>
</dbReference>
<dbReference type="SUPFAM" id="SSF48557">
    <property type="entry name" value="L-aspartase-like"/>
    <property type="match status" value="1"/>
</dbReference>
<evidence type="ECO:0000259" key="7">
    <source>
        <dbReference type="Pfam" id="PF10415"/>
    </source>
</evidence>
<keyword evidence="1 8" id="KW-0456">Lyase</keyword>
<dbReference type="EMBL" id="LSRX01000106">
    <property type="protein sequence ID" value="OLQ08970.1"/>
    <property type="molecule type" value="Genomic_DNA"/>
</dbReference>
<dbReference type="Pfam" id="PF00206">
    <property type="entry name" value="Lyase_1"/>
    <property type="match status" value="1"/>
</dbReference>
<evidence type="ECO:0000256" key="1">
    <source>
        <dbReference type="ARBA" id="ARBA00023239"/>
    </source>
</evidence>
<feature type="transmembrane region" description="Helical" evidence="3">
    <location>
        <begin position="153"/>
        <end position="170"/>
    </location>
</feature>
<keyword evidence="3" id="KW-1133">Transmembrane helix</keyword>
<dbReference type="Gene3D" id="1.10.40.30">
    <property type="entry name" value="Fumarase/aspartase (C-terminal domain)"/>
    <property type="match status" value="1"/>
</dbReference>
<dbReference type="FunFam" id="1.10.275.10:FF:000001">
    <property type="entry name" value="Fumarate hydratase, mitochondrial"/>
    <property type="match status" value="1"/>
</dbReference>
<comment type="caution">
    <text evidence="8">The sequence shown here is derived from an EMBL/GenBank/DDBJ whole genome shotgun (WGS) entry which is preliminary data.</text>
</comment>
<keyword evidence="4" id="KW-0732">Signal</keyword>
<dbReference type="InterPro" id="IPR008948">
    <property type="entry name" value="L-Aspartase-like"/>
</dbReference>
<keyword evidence="3" id="KW-0472">Membrane</keyword>
<gene>
    <name evidence="8" type="primary">aspA</name>
    <name evidence="8" type="ORF">AK812_SmicGene7475</name>
</gene>
<sequence length="1380" mass="152586">MVLRSAADTLHRLTLRFWWTFVFFLLQAAESLGDGTVGEGGAGQPPDRNLRGDPVRDVLSTVVGVLRHVSQEHHEKPPQRDVGIACMLLGSVGFVMLLFYIVNWKDDDIRLYAWTIISTTTCLFTAILSFSGIKVLSDLLIHIPEEMNGVECVRAYLLFILAFSTLQLAAKLISGAYCDCCCPVDMSEEVWVVADSLRADHGDEVEEKQVRTKTGLRSVAWIEGVEVFVEKRKLNLERSTMNVRAWAQLLAHLSGFAALEAGGALQHMDAWLRAFLAVIINQVSIGILFRGMDLFRLYTIYDKEDERVVMLDEAIDEAENDIISLASSFLTVQVLRFSLSGKLPDMAGRISPYDPSGMFTIGMLLLCGLVALAISLALTFIPCENRLLLWLTEKFQSILGMIFAWSTLWGVHMFVRETGFFHETLGTTLYPNERHLIAALFLSMCALAAIRVLDIIQDMGASFPRLLQNMINVFSVLIGLSWEMCFEHSLEELSEETVHPEAMKLIFTVCAVAIVLPAWRMFIVRRVMHLERKHQERQEAKVKIANGEDPSYTALLKQSHSPPPEELAMKQDLAPKSHRSLCALTKLDLQESGDADIPSAEVFLFAGSFLARGSYAKAASYVGTPQEVEFVVFLVGSVLSEFASHQDAEKQEEAALVLLLWAIYCSYQWWQGLVVYIDGAPVLGTPRQTPHLPAHARKPPKDRQQDPSTQTPQRRGRREEKRPLSEGFRTPRSESVEGLDPIVEWAPFSPSFPLGEPPEDLQSLADTPFARIPEGAVQPYWLQCDACVFDVRSVGYKQTREKVASQPALYQCVGMDIVRDHKRIDCILDRFSDALPPDLPGAVEWSTAWAVPRVLIFNCQVPYTAGRLLGSHPEEDGGLSSFDDAFTPLVQLPSVVNMTDGTRTEKDLLGTKEVPKSAYYGVQTLRALECYNITGIRLRNFPEFIVAFAMVKKACAQANYKLGLLDMAKKDAICRACQELIDPYDTDNGENKGTEMRENFLVDMIQGGAGTSTNMNANEVIANRALELLGKERGQYEFCSPNDDVNKGQSTNDSYPTSAKIACILMHSELLTAIKNLSKAFFDKAKEFSDVVKMGRTQLQDAVPMTLGQEFQAYGNSVASDIEALSSATNRFCTSNLGGTAIGTGIAADPHFSQIAVQELRSVTGFPMILADDLIEASSSVGDMIFFSGMLRRIAAKVSKICNDLRLLSSGPRCGLAEINLPPKAPGSSIMPGKVNPVIPEVMNMCAFEAMGNDVTVAIGAEAGQLELNVMEPVIIYKLFSTLRVLARGINTLRSHCIEGITANKEHCKDMVYNSVGVVTALLPHIGYKKCTEAAAMAVKDKRPVADIIVELGFLKRDEVEKLLQPESMCGPTAKRPRTS</sequence>
<dbReference type="InterPro" id="IPR051546">
    <property type="entry name" value="Aspartate_Ammonia-Lyase"/>
</dbReference>
<feature type="transmembrane region" description="Helical" evidence="3">
    <location>
        <begin position="111"/>
        <end position="133"/>
    </location>
</feature>
<evidence type="ECO:0000256" key="3">
    <source>
        <dbReference type="SAM" id="Phobius"/>
    </source>
</evidence>
<organism evidence="8 9">
    <name type="scientific">Symbiodinium microadriaticum</name>
    <name type="common">Dinoflagellate</name>
    <name type="synonym">Zooxanthella microadriatica</name>
    <dbReference type="NCBI Taxonomy" id="2951"/>
    <lineage>
        <taxon>Eukaryota</taxon>
        <taxon>Sar</taxon>
        <taxon>Alveolata</taxon>
        <taxon>Dinophyceae</taxon>
        <taxon>Suessiales</taxon>
        <taxon>Symbiodiniaceae</taxon>
        <taxon>Symbiodinium</taxon>
    </lineage>
</organism>
<feature type="domain" description="Fumarate lyase N-terminal" evidence="5">
    <location>
        <begin position="910"/>
        <end position="1252"/>
    </location>
</feature>
<dbReference type="PANTHER" id="PTHR42696:SF2">
    <property type="entry name" value="ASPARTATE AMMONIA-LYASE"/>
    <property type="match status" value="1"/>
</dbReference>
<feature type="domain" description="Protein ENHANCED DISEASE RESISTANCE 2 C-terminal" evidence="6">
    <location>
        <begin position="781"/>
        <end position="864"/>
    </location>
</feature>
<feature type="signal peptide" evidence="4">
    <location>
        <begin position="1"/>
        <end position="33"/>
    </location>
</feature>
<feature type="transmembrane region" description="Helical" evidence="3">
    <location>
        <begin position="502"/>
        <end position="523"/>
    </location>
</feature>
<feature type="chain" id="PRO_5012706121" evidence="4">
    <location>
        <begin position="34"/>
        <end position="1380"/>
    </location>
</feature>
<dbReference type="OrthoDB" id="1738025at2759"/>
<evidence type="ECO:0000256" key="4">
    <source>
        <dbReference type="SAM" id="SignalP"/>
    </source>
</evidence>
<name>A0A1Q9ENH0_SYMMI</name>
<dbReference type="InterPro" id="IPR018951">
    <property type="entry name" value="Fumarase_C_C"/>
</dbReference>
<dbReference type="GO" id="GO:0006099">
    <property type="term" value="P:tricarboxylic acid cycle"/>
    <property type="evidence" value="ECO:0007669"/>
    <property type="project" value="InterPro"/>
</dbReference>